<evidence type="ECO:0000313" key="3">
    <source>
        <dbReference type="Proteomes" id="UP000019760"/>
    </source>
</evidence>
<dbReference type="OrthoDB" id="8654520at2"/>
<dbReference type="AlphaFoldDB" id="A0A023D9B1"/>
<dbReference type="Proteomes" id="UP000019760">
    <property type="component" value="Unassembled WGS sequence"/>
</dbReference>
<keyword evidence="3" id="KW-1185">Reference proteome</keyword>
<evidence type="ECO:0000313" key="2">
    <source>
        <dbReference type="EMBL" id="GAJ30719.1"/>
    </source>
</evidence>
<dbReference type="Pfam" id="PF20109">
    <property type="entry name" value="Trans_reg_dom"/>
    <property type="match status" value="1"/>
</dbReference>
<protein>
    <recommendedName>
        <fullName evidence="1">Transcriptional regulator-like domain-containing protein</fullName>
    </recommendedName>
</protein>
<reference evidence="2 3" key="2">
    <citation type="journal article" date="2014" name="FEMS Microbiol. Lett.">
        <title>Draft genomic DNA sequence of the facultatively methylotrophic bacterium Acidomonas methanolica type strain MB58.</title>
        <authorList>
            <person name="Higashiura N."/>
            <person name="Hadano H."/>
            <person name="Hirakawa H."/>
            <person name="Matsutani M."/>
            <person name="Takabe S."/>
            <person name="Matsushita K."/>
            <person name="Azuma Y."/>
        </authorList>
    </citation>
    <scope>NUCLEOTIDE SEQUENCE [LARGE SCALE GENOMIC DNA]</scope>
    <source>
        <strain evidence="2 3">MB58</strain>
    </source>
</reference>
<comment type="caution">
    <text evidence="2">The sequence shown here is derived from an EMBL/GenBank/DDBJ whole genome shotgun (WGS) entry which is preliminary data.</text>
</comment>
<organism evidence="2 3">
    <name type="scientific">Acidomonas methanolica NBRC 104435</name>
    <dbReference type="NCBI Taxonomy" id="1231351"/>
    <lineage>
        <taxon>Bacteria</taxon>
        <taxon>Pseudomonadati</taxon>
        <taxon>Pseudomonadota</taxon>
        <taxon>Alphaproteobacteria</taxon>
        <taxon>Acetobacterales</taxon>
        <taxon>Acetobacteraceae</taxon>
        <taxon>Acidomonas</taxon>
    </lineage>
</organism>
<name>A0A023D9B1_ACIMT</name>
<proteinExistence type="predicted"/>
<gene>
    <name evidence="2" type="ORF">Amme_246_009</name>
</gene>
<dbReference type="InterPro" id="IPR045465">
    <property type="entry name" value="Trans_reg_dom"/>
</dbReference>
<feature type="domain" description="Transcriptional regulator-like" evidence="1">
    <location>
        <begin position="6"/>
        <end position="68"/>
    </location>
</feature>
<reference evidence="3" key="1">
    <citation type="journal article" date="2014" name="FEMS Microbiol. Lett.">
        <title>Draft Genomic DNA Sequence of the Facultatively Methylotrophic Bacterium Acidomonas methanolica type strain MB58.</title>
        <authorList>
            <person name="Higashiura N."/>
            <person name="Hadano H."/>
            <person name="Hirakawa H."/>
            <person name="Matsutani M."/>
            <person name="Takabe S."/>
            <person name="Matsushita K."/>
            <person name="Azuma Y."/>
        </authorList>
    </citation>
    <scope>NUCLEOTIDE SEQUENCE [LARGE SCALE GENOMIC DNA]</scope>
    <source>
        <strain evidence="3">MB58</strain>
    </source>
</reference>
<accession>A0A023D9B1</accession>
<sequence length="69" mass="8238">MSIDIWHSEPDLRALDRLDEAGLAGAFMRRWDSYRDDYRETAHLTGDSIVRAGKQWSHFCERWRLRFPA</sequence>
<dbReference type="EMBL" id="BAND01000228">
    <property type="protein sequence ID" value="GAJ30719.1"/>
    <property type="molecule type" value="Genomic_DNA"/>
</dbReference>
<evidence type="ECO:0000259" key="1">
    <source>
        <dbReference type="Pfam" id="PF20109"/>
    </source>
</evidence>
<dbReference type="RefSeq" id="WP_042062239.1">
    <property type="nucleotide sequence ID" value="NZ_BAND01000228.1"/>
</dbReference>